<sequence length="271" mass="29625">MAGMTQRYHHAENTPRDRRDLTGPFDVIGDVHGCRAELETLLGELGYRIDRDERGRAISATHPDERIAVFVGDLVDRGPDTPGVLRLVMSMSAAGTALCVTGNHESKLVRALDGRNVRIAHGLAQSLDQLAADDDIEFRSAAHAFLRALPSQLILDRGRLVVAHAGLPEEFHGSASSRARAFALYGAPTGEIDRHGLPVRYDWAQDYRGRATVVYGHTPVTELRWVNNTLCLDTGVVFGGALSALRYRELTTVSVPAEQVWSERAGITPAR</sequence>
<evidence type="ECO:0000313" key="3">
    <source>
        <dbReference type="EMBL" id="APE33692.1"/>
    </source>
</evidence>
<feature type="domain" description="Calcineurin-like phosphoesterase" evidence="2">
    <location>
        <begin position="24"/>
        <end position="223"/>
    </location>
</feature>
<accession>A0A1J0VNS5</accession>
<feature type="compositionally biased region" description="Basic and acidic residues" evidence="1">
    <location>
        <begin position="9"/>
        <end position="21"/>
    </location>
</feature>
<proteinExistence type="predicted"/>
<feature type="region of interest" description="Disordered" evidence="1">
    <location>
        <begin position="1"/>
        <end position="22"/>
    </location>
</feature>
<evidence type="ECO:0000256" key="1">
    <source>
        <dbReference type="SAM" id="MobiDB-lite"/>
    </source>
</evidence>
<evidence type="ECO:0000259" key="2">
    <source>
        <dbReference type="Pfam" id="PF00149"/>
    </source>
</evidence>
<dbReference type="AlphaFoldDB" id="A0A1J0VNS5"/>
<evidence type="ECO:0000313" key="4">
    <source>
        <dbReference type="Proteomes" id="UP000183810"/>
    </source>
</evidence>
<dbReference type="GO" id="GO:0005737">
    <property type="term" value="C:cytoplasm"/>
    <property type="evidence" value="ECO:0007669"/>
    <property type="project" value="TreeGrafter"/>
</dbReference>
<protein>
    <recommendedName>
        <fullName evidence="2">Calcineurin-like phosphoesterase domain-containing protein</fullName>
    </recommendedName>
</protein>
<dbReference type="PANTHER" id="PTHR42850:SF7">
    <property type="entry name" value="BIS(5'-NUCLEOSYL)-TETRAPHOSPHATASE PRPE [ASYMMETRICAL]"/>
    <property type="match status" value="1"/>
</dbReference>
<dbReference type="InterPro" id="IPR041780">
    <property type="entry name" value="MPP_PrpE-like"/>
</dbReference>
<organism evidence="3 4">
    <name type="scientific">Nocardia mangyaensis</name>
    <dbReference type="NCBI Taxonomy" id="2213200"/>
    <lineage>
        <taxon>Bacteria</taxon>
        <taxon>Bacillati</taxon>
        <taxon>Actinomycetota</taxon>
        <taxon>Actinomycetes</taxon>
        <taxon>Mycobacteriales</taxon>
        <taxon>Nocardiaceae</taxon>
        <taxon>Nocardia</taxon>
    </lineage>
</organism>
<dbReference type="SUPFAM" id="SSF56300">
    <property type="entry name" value="Metallo-dependent phosphatases"/>
    <property type="match status" value="1"/>
</dbReference>
<dbReference type="PANTHER" id="PTHR42850">
    <property type="entry name" value="METALLOPHOSPHOESTERASE"/>
    <property type="match status" value="1"/>
</dbReference>
<dbReference type="InterPro" id="IPR004843">
    <property type="entry name" value="Calcineurin-like_PHP"/>
</dbReference>
<dbReference type="InterPro" id="IPR029052">
    <property type="entry name" value="Metallo-depent_PP-like"/>
</dbReference>
<dbReference type="EMBL" id="CP018082">
    <property type="protein sequence ID" value="APE33692.1"/>
    <property type="molecule type" value="Genomic_DNA"/>
</dbReference>
<dbReference type="Pfam" id="PF00149">
    <property type="entry name" value="Metallophos"/>
    <property type="match status" value="1"/>
</dbReference>
<keyword evidence="4" id="KW-1185">Reference proteome</keyword>
<dbReference type="KEGG" id="nsl:BOX37_06595"/>
<dbReference type="GO" id="GO:0016791">
    <property type="term" value="F:phosphatase activity"/>
    <property type="evidence" value="ECO:0007669"/>
    <property type="project" value="TreeGrafter"/>
</dbReference>
<gene>
    <name evidence="3" type="ORF">BOX37_06595</name>
</gene>
<dbReference type="Proteomes" id="UP000183810">
    <property type="component" value="Chromosome"/>
</dbReference>
<name>A0A1J0VNS5_9NOCA</name>
<reference evidence="3" key="1">
    <citation type="submission" date="2016-11" db="EMBL/GenBank/DDBJ databases">
        <authorList>
            <person name="Jaros S."/>
            <person name="Januszkiewicz K."/>
            <person name="Wedrychowicz H."/>
        </authorList>
    </citation>
    <scope>NUCLEOTIDE SEQUENCE [LARGE SCALE GENOMIC DNA]</scope>
    <source>
        <strain evidence="3">Y48</strain>
    </source>
</reference>
<dbReference type="CDD" id="cd07423">
    <property type="entry name" value="MPP_Prp_like"/>
    <property type="match status" value="1"/>
</dbReference>
<dbReference type="Gene3D" id="3.60.21.10">
    <property type="match status" value="1"/>
</dbReference>
<dbReference type="InterPro" id="IPR050126">
    <property type="entry name" value="Ap4A_hydrolase"/>
</dbReference>